<dbReference type="Gene3D" id="1.25.40.10">
    <property type="entry name" value="Tetratricopeptide repeat domain"/>
    <property type="match status" value="1"/>
</dbReference>
<evidence type="ECO:0000256" key="6">
    <source>
        <dbReference type="ARBA" id="ARBA00023136"/>
    </source>
</evidence>
<dbReference type="Pfam" id="PF04973">
    <property type="entry name" value="NMN_transporter"/>
    <property type="match status" value="1"/>
</dbReference>
<evidence type="ECO:0000256" key="5">
    <source>
        <dbReference type="ARBA" id="ARBA00023016"/>
    </source>
</evidence>
<evidence type="ECO:0000256" key="1">
    <source>
        <dbReference type="ARBA" id="ARBA00004141"/>
    </source>
</evidence>
<keyword evidence="2 7" id="KW-0812">Transmembrane</keyword>
<evidence type="ECO:0000256" key="4">
    <source>
        <dbReference type="ARBA" id="ARBA00022989"/>
    </source>
</evidence>
<protein>
    <submittedName>
        <fullName evidence="9">Sel1 repeat-containing protein</fullName>
    </submittedName>
</protein>
<feature type="transmembrane region" description="Helical" evidence="7">
    <location>
        <begin position="264"/>
        <end position="282"/>
    </location>
</feature>
<dbReference type="PANTHER" id="PTHR11102:SF160">
    <property type="entry name" value="ERAD-ASSOCIATED E3 UBIQUITIN-PROTEIN LIGASE COMPONENT HRD3"/>
    <property type="match status" value="1"/>
</dbReference>
<keyword evidence="5" id="KW-0346">Stress response</keyword>
<feature type="transmembrane region" description="Helical" evidence="7">
    <location>
        <begin position="364"/>
        <end position="384"/>
    </location>
</feature>
<evidence type="ECO:0000256" key="2">
    <source>
        <dbReference type="ARBA" id="ARBA00022692"/>
    </source>
</evidence>
<feature type="transmembrane region" description="Helical" evidence="7">
    <location>
        <begin position="416"/>
        <end position="432"/>
    </location>
</feature>
<dbReference type="GO" id="GO:0016020">
    <property type="term" value="C:membrane"/>
    <property type="evidence" value="ECO:0007669"/>
    <property type="project" value="UniProtKB-SubCell"/>
</dbReference>
<gene>
    <name evidence="9" type="ORF">SAMN05421852_1474</name>
</gene>
<dbReference type="SMART" id="SM00671">
    <property type="entry name" value="SEL1"/>
    <property type="match status" value="3"/>
</dbReference>
<keyword evidence="3" id="KW-0235">DNA replication</keyword>
<keyword evidence="10" id="KW-1185">Reference proteome</keyword>
<evidence type="ECO:0000313" key="9">
    <source>
        <dbReference type="EMBL" id="SFJ93907.1"/>
    </source>
</evidence>
<reference evidence="9 10" key="1">
    <citation type="submission" date="2016-10" db="EMBL/GenBank/DDBJ databases">
        <authorList>
            <person name="de Groot N.N."/>
        </authorList>
    </citation>
    <scope>NUCLEOTIDE SEQUENCE [LARGE SCALE GENOMIC DNA]</scope>
    <source>
        <strain evidence="9 10">DSM 44778</strain>
    </source>
</reference>
<comment type="subcellular location">
    <subcellularLocation>
        <location evidence="1">Membrane</location>
        <topology evidence="1">Multi-pass membrane protein</topology>
    </subcellularLocation>
</comment>
<name>A0A1I3VI36_9BACL</name>
<dbReference type="PROSITE" id="PS50076">
    <property type="entry name" value="DNAJ_2"/>
    <property type="match status" value="1"/>
</dbReference>
<evidence type="ECO:0000256" key="7">
    <source>
        <dbReference type="SAM" id="Phobius"/>
    </source>
</evidence>
<dbReference type="PANTHER" id="PTHR11102">
    <property type="entry name" value="SEL-1-LIKE PROTEIN"/>
    <property type="match status" value="1"/>
</dbReference>
<dbReference type="AlphaFoldDB" id="A0A1I3VI36"/>
<dbReference type="InterPro" id="IPR001623">
    <property type="entry name" value="DnaJ_domain"/>
</dbReference>
<dbReference type="InterPro" id="IPR050767">
    <property type="entry name" value="Sel1_AlgK"/>
</dbReference>
<feature type="transmembrane region" description="Helical" evidence="7">
    <location>
        <begin position="438"/>
        <end position="460"/>
    </location>
</feature>
<dbReference type="Gene3D" id="1.10.287.110">
    <property type="entry name" value="DnaJ domain"/>
    <property type="match status" value="1"/>
</dbReference>
<dbReference type="InterPro" id="IPR011990">
    <property type="entry name" value="TPR-like_helical_dom_sf"/>
</dbReference>
<dbReference type="GO" id="GO:0006260">
    <property type="term" value="P:DNA replication"/>
    <property type="evidence" value="ECO:0007669"/>
    <property type="project" value="UniProtKB-KW"/>
</dbReference>
<keyword evidence="6 7" id="KW-0472">Membrane</keyword>
<feature type="transmembrane region" description="Helical" evidence="7">
    <location>
        <begin position="390"/>
        <end position="409"/>
    </location>
</feature>
<dbReference type="InterPro" id="IPR036869">
    <property type="entry name" value="J_dom_sf"/>
</dbReference>
<sequence>MHNYYLLLEISPTDDEEIIRQALHKQFRIWNHRINSPNFERRIEAERRLRLLEEAQTILLDKQKRQEYNLWIFSLSMGEKKVESIDKTETYREDEFMNKGDVLIQAAESGDVEAMYALGCRLFEVTEPEQNRLIGLQWLIRAANKGHALAMHRLSRCFYQGEMFLRNAQEGERWLRQAAKQNVVEAMAELGERLLHGREMKKDTYEAIKWLTKAAKKGHAEARKWLELHKNTQPKKEQPEKTRQKVNQDLLSEAMKPTLNIQHFTIFLVLLVGMEIVEYLILKEWVYIRYPFEWCFYLAAYLLARQIYWGFLFSMLAGVIEISYSYSNEVLFLVDISLIMISLYGCFFWFRSSYKGKKSLSTKVTNLMMLIYLTIGICIILVKDMMTDDLIFLFDGLGIGILLGMFLLIRRSVHGWLVFISYYAILIIWYITDLEDLVVYDIAIIIFWCLMIILSIYGYIQWKKNAVQ</sequence>
<proteinExistence type="predicted"/>
<evidence type="ECO:0000256" key="3">
    <source>
        <dbReference type="ARBA" id="ARBA00022705"/>
    </source>
</evidence>
<feature type="transmembrane region" description="Helical" evidence="7">
    <location>
        <begin position="330"/>
        <end position="352"/>
    </location>
</feature>
<dbReference type="InterPro" id="IPR006597">
    <property type="entry name" value="Sel1-like"/>
</dbReference>
<dbReference type="GO" id="GO:0034257">
    <property type="term" value="F:nicotinamide riboside transmembrane transporter activity"/>
    <property type="evidence" value="ECO:0007669"/>
    <property type="project" value="InterPro"/>
</dbReference>
<dbReference type="Proteomes" id="UP000199545">
    <property type="component" value="Unassembled WGS sequence"/>
</dbReference>
<evidence type="ECO:0000313" key="10">
    <source>
        <dbReference type="Proteomes" id="UP000199545"/>
    </source>
</evidence>
<keyword evidence="4 7" id="KW-1133">Transmembrane helix</keyword>
<organism evidence="9 10">
    <name type="scientific">Thermoflavimicrobium dichotomicum</name>
    <dbReference type="NCBI Taxonomy" id="46223"/>
    <lineage>
        <taxon>Bacteria</taxon>
        <taxon>Bacillati</taxon>
        <taxon>Bacillota</taxon>
        <taxon>Bacilli</taxon>
        <taxon>Bacillales</taxon>
        <taxon>Thermoactinomycetaceae</taxon>
        <taxon>Thermoflavimicrobium</taxon>
    </lineage>
</organism>
<evidence type="ECO:0000259" key="8">
    <source>
        <dbReference type="PROSITE" id="PS50076"/>
    </source>
</evidence>
<dbReference type="OrthoDB" id="2724739at2"/>
<feature type="domain" description="J" evidence="8">
    <location>
        <begin position="3"/>
        <end position="72"/>
    </location>
</feature>
<dbReference type="InterPro" id="IPR006419">
    <property type="entry name" value="NMN_transpt_PnuC"/>
</dbReference>
<dbReference type="EMBL" id="FORR01000047">
    <property type="protein sequence ID" value="SFJ93907.1"/>
    <property type="molecule type" value="Genomic_DNA"/>
</dbReference>
<accession>A0A1I3VI36</accession>
<dbReference type="SUPFAM" id="SSF81901">
    <property type="entry name" value="HCP-like"/>
    <property type="match status" value="1"/>
</dbReference>
<dbReference type="SUPFAM" id="SSF46565">
    <property type="entry name" value="Chaperone J-domain"/>
    <property type="match status" value="1"/>
</dbReference>
<feature type="transmembrane region" description="Helical" evidence="7">
    <location>
        <begin position="294"/>
        <end position="318"/>
    </location>
</feature>
<dbReference type="Pfam" id="PF08238">
    <property type="entry name" value="Sel1"/>
    <property type="match status" value="3"/>
</dbReference>
<dbReference type="RefSeq" id="WP_093231789.1">
    <property type="nucleotide sequence ID" value="NZ_FORR01000047.1"/>
</dbReference>